<proteinExistence type="predicted"/>
<dbReference type="Gene3D" id="3.10.50.40">
    <property type="match status" value="1"/>
</dbReference>
<evidence type="ECO:0000256" key="2">
    <source>
        <dbReference type="SAM" id="MobiDB-lite"/>
    </source>
</evidence>
<dbReference type="InterPro" id="IPR000297">
    <property type="entry name" value="PPIase_PpiC"/>
</dbReference>
<dbReference type="PROSITE" id="PS50198">
    <property type="entry name" value="PPIC_PPIASE_2"/>
    <property type="match status" value="1"/>
</dbReference>
<evidence type="ECO:0000313" key="5">
    <source>
        <dbReference type="EMBL" id="SMC53413.1"/>
    </source>
</evidence>
<keyword evidence="1" id="KW-0413">Isomerase</keyword>
<feature type="compositionally biased region" description="Acidic residues" evidence="2">
    <location>
        <begin position="366"/>
        <end position="375"/>
    </location>
</feature>
<dbReference type="STRING" id="1122930.SAMN02745168_1326"/>
<dbReference type="GO" id="GO:0003755">
    <property type="term" value="F:peptidyl-prolyl cis-trans isomerase activity"/>
    <property type="evidence" value="ECO:0007669"/>
    <property type="project" value="UniProtKB-KW"/>
</dbReference>
<keyword evidence="6" id="KW-1185">Reference proteome</keyword>
<keyword evidence="3" id="KW-0732">Signal</keyword>
<accession>A0A1W1ZYE9</accession>
<protein>
    <submittedName>
        <fullName evidence="5">PPIC-type PPIASE domain-containing protein</fullName>
    </submittedName>
</protein>
<dbReference type="PANTHER" id="PTHR47245">
    <property type="entry name" value="PEPTIDYLPROLYL ISOMERASE"/>
    <property type="match status" value="1"/>
</dbReference>
<dbReference type="PROSITE" id="PS51257">
    <property type="entry name" value="PROKAR_LIPOPROTEIN"/>
    <property type="match status" value="1"/>
</dbReference>
<dbReference type="OrthoDB" id="14196at2"/>
<feature type="chain" id="PRO_5039365944" evidence="3">
    <location>
        <begin position="18"/>
        <end position="396"/>
    </location>
</feature>
<dbReference type="SUPFAM" id="SSF109998">
    <property type="entry name" value="Triger factor/SurA peptide-binding domain-like"/>
    <property type="match status" value="1"/>
</dbReference>
<keyword evidence="1" id="KW-0697">Rotamase</keyword>
<feature type="region of interest" description="Disordered" evidence="2">
    <location>
        <begin position="366"/>
        <end position="396"/>
    </location>
</feature>
<organism evidence="5 6">
    <name type="scientific">Papillibacter cinnamivorans DSM 12816</name>
    <dbReference type="NCBI Taxonomy" id="1122930"/>
    <lineage>
        <taxon>Bacteria</taxon>
        <taxon>Bacillati</taxon>
        <taxon>Bacillota</taxon>
        <taxon>Clostridia</taxon>
        <taxon>Eubacteriales</taxon>
        <taxon>Oscillospiraceae</taxon>
        <taxon>Papillibacter</taxon>
    </lineage>
</organism>
<dbReference type="PANTHER" id="PTHR47245:SF2">
    <property type="entry name" value="PEPTIDYL-PROLYL CIS-TRANS ISOMERASE HP_0175-RELATED"/>
    <property type="match status" value="1"/>
</dbReference>
<sequence length="396" mass="43508">MISYRKITGLLLTAALAAGILTGCGGTKGDTDSLVYKAAGVTPETVLMTVNGIDVTAEVYYYWLAYSCDYMAQYSDTGEIDWEEMQQADEEEAEVSTADYVKDDALNIAKLYAVVEAKAKEYDCGLTEEDQSNLDSMRASFVSQLGGEEAYAEKMRSIGLSDETFMKLNSVSYMYQNLKSNLYTEGGAFYPTDEELTQYAGDNGYLHANHILFSTLDDDGNPIPDDEKAKVLAQAKEVLAQLRASDDPLTLFNTLAAEYTDDTGYSSNPDGYQFTPGTMVEDFESAVQNLDINEISDIVETDFGYHIILRLPVDTSKLVDDYSDQNFDERINQWQEEAKVSFKSAYDKVDPEAYYTKLLTLREELEAEAEAEAEAGDNAAEATDAGAASPSPTAAG</sequence>
<dbReference type="InterPro" id="IPR050245">
    <property type="entry name" value="PrsA_foldase"/>
</dbReference>
<feature type="signal peptide" evidence="3">
    <location>
        <begin position="1"/>
        <end position="17"/>
    </location>
</feature>
<dbReference type="InterPro" id="IPR027304">
    <property type="entry name" value="Trigger_fact/SurA_dom_sf"/>
</dbReference>
<evidence type="ECO:0000313" key="6">
    <source>
        <dbReference type="Proteomes" id="UP000192790"/>
    </source>
</evidence>
<feature type="compositionally biased region" description="Low complexity" evidence="2">
    <location>
        <begin position="376"/>
        <end position="396"/>
    </location>
</feature>
<evidence type="ECO:0000256" key="3">
    <source>
        <dbReference type="SAM" id="SignalP"/>
    </source>
</evidence>
<dbReference type="SUPFAM" id="SSF54534">
    <property type="entry name" value="FKBP-like"/>
    <property type="match status" value="1"/>
</dbReference>
<dbReference type="RefSeq" id="WP_159448031.1">
    <property type="nucleotide sequence ID" value="NZ_FWXW01000003.1"/>
</dbReference>
<dbReference type="Proteomes" id="UP000192790">
    <property type="component" value="Unassembled WGS sequence"/>
</dbReference>
<dbReference type="Pfam" id="PF00639">
    <property type="entry name" value="Rotamase"/>
    <property type="match status" value="1"/>
</dbReference>
<dbReference type="AlphaFoldDB" id="A0A1W1ZYE9"/>
<dbReference type="InterPro" id="IPR046357">
    <property type="entry name" value="PPIase_dom_sf"/>
</dbReference>
<feature type="domain" description="PpiC" evidence="4">
    <location>
        <begin position="203"/>
        <end position="312"/>
    </location>
</feature>
<reference evidence="5 6" key="1">
    <citation type="submission" date="2017-04" db="EMBL/GenBank/DDBJ databases">
        <authorList>
            <person name="Afonso C.L."/>
            <person name="Miller P.J."/>
            <person name="Scott M.A."/>
            <person name="Spackman E."/>
            <person name="Goraichik I."/>
            <person name="Dimitrov K.M."/>
            <person name="Suarez D.L."/>
            <person name="Swayne D.E."/>
        </authorList>
    </citation>
    <scope>NUCLEOTIDE SEQUENCE [LARGE SCALE GENOMIC DNA]</scope>
    <source>
        <strain evidence="5 6">DSM 12816</strain>
    </source>
</reference>
<evidence type="ECO:0000259" key="4">
    <source>
        <dbReference type="PROSITE" id="PS50198"/>
    </source>
</evidence>
<gene>
    <name evidence="5" type="ORF">SAMN02745168_1326</name>
</gene>
<dbReference type="EMBL" id="FWXW01000003">
    <property type="protein sequence ID" value="SMC53413.1"/>
    <property type="molecule type" value="Genomic_DNA"/>
</dbReference>
<name>A0A1W1ZYE9_9FIRM</name>
<evidence type="ECO:0000256" key="1">
    <source>
        <dbReference type="PROSITE-ProRule" id="PRU00278"/>
    </source>
</evidence>